<feature type="domain" description="GerMN" evidence="1">
    <location>
        <begin position="81"/>
        <end position="166"/>
    </location>
</feature>
<gene>
    <name evidence="2" type="ORF">ROSINTL182_08325</name>
</gene>
<dbReference type="InterPro" id="IPR019606">
    <property type="entry name" value="GerMN"/>
</dbReference>
<accession>C7GEH3</accession>
<feature type="domain" description="GerMN" evidence="1">
    <location>
        <begin position="223"/>
        <end position="309"/>
    </location>
</feature>
<dbReference type="AlphaFoldDB" id="C7GEH3"/>
<dbReference type="Pfam" id="PF10646">
    <property type="entry name" value="Germane"/>
    <property type="match status" value="2"/>
</dbReference>
<comment type="caution">
    <text evidence="2">The sequence shown here is derived from an EMBL/GenBank/DDBJ whole genome shotgun (WGS) entry which is preliminary data.</text>
</comment>
<organism evidence="2 3">
    <name type="scientific">Roseburia intestinalis L1-82</name>
    <dbReference type="NCBI Taxonomy" id="536231"/>
    <lineage>
        <taxon>Bacteria</taxon>
        <taxon>Bacillati</taxon>
        <taxon>Bacillota</taxon>
        <taxon>Clostridia</taxon>
        <taxon>Lachnospirales</taxon>
        <taxon>Lachnospiraceae</taxon>
        <taxon>Roseburia</taxon>
    </lineage>
</organism>
<dbReference type="Proteomes" id="UP000004828">
    <property type="component" value="Unassembled WGS sequence"/>
</dbReference>
<dbReference type="EMBL" id="ABYJ02000173">
    <property type="protein sequence ID" value="EEU99791.1"/>
    <property type="molecule type" value="Genomic_DNA"/>
</dbReference>
<evidence type="ECO:0000313" key="3">
    <source>
        <dbReference type="Proteomes" id="UP000004828"/>
    </source>
</evidence>
<dbReference type="HOGENOM" id="CLU_073005_0_0_9"/>
<evidence type="ECO:0000259" key="1">
    <source>
        <dbReference type="SMART" id="SM00909"/>
    </source>
</evidence>
<reference evidence="2 3" key="1">
    <citation type="submission" date="2009-08" db="EMBL/GenBank/DDBJ databases">
        <authorList>
            <person name="Weinstock G."/>
            <person name="Sodergren E."/>
            <person name="Clifton S."/>
            <person name="Fulton L."/>
            <person name="Fulton B."/>
            <person name="Courtney L."/>
            <person name="Fronick C."/>
            <person name="Harrison M."/>
            <person name="Strong C."/>
            <person name="Farmer C."/>
            <person name="Delahaunty K."/>
            <person name="Markovic C."/>
            <person name="Hall O."/>
            <person name="Minx P."/>
            <person name="Tomlinson C."/>
            <person name="Mitreva M."/>
            <person name="Nelson J."/>
            <person name="Hou S."/>
            <person name="Wollam A."/>
            <person name="Pepin K.H."/>
            <person name="Johnson M."/>
            <person name="Bhonagiri V."/>
            <person name="Nash W.E."/>
            <person name="Warren W."/>
            <person name="Chinwalla A."/>
            <person name="Mardis E.R."/>
            <person name="Wilson R.K."/>
        </authorList>
    </citation>
    <scope>NUCLEOTIDE SEQUENCE [LARGE SCALE GENOMIC DNA]</scope>
    <source>
        <strain evidence="2 3">L1-82</strain>
    </source>
</reference>
<name>C7GEH3_9FIRM</name>
<sequence>MFVFRSIIFHNRLDLLKMKGQIMDKKIIVLLSGCILAVFLLAGCGNDEVSSEYNIEYLNKDKTKIVDVPYEPEASDTDGMIKEFLAKLSSDSDNVEYRKPIPNGVEVTDYSLDGVMLSIHFDADYSSMTEVEEVLCRAAVVLTMTQIPGVDCVSFYVADAPLTDIRGNIVGSMNQDSFIENPGEQINSIQCTTLKLYFANETGDGLVEETRSDVYYSSNVSMEKLIMEQLLEGPQTEGAKSAIPAGTKLINVSVVDGVCYVSLDENFKNQDYQVNEAVVIYSIVDSLTELSTISKVQISVNGDTSGTYRDNFKLSDMYDRNLDYVVSLEETGVTEEE</sequence>
<dbReference type="SMART" id="SM00909">
    <property type="entry name" value="Germane"/>
    <property type="match status" value="2"/>
</dbReference>
<proteinExistence type="predicted"/>
<evidence type="ECO:0000313" key="2">
    <source>
        <dbReference type="EMBL" id="EEU99791.1"/>
    </source>
</evidence>
<protein>
    <recommendedName>
        <fullName evidence="1">GerMN domain-containing protein</fullName>
    </recommendedName>
</protein>